<organism evidence="3 6">
    <name type="scientific">Cuniculiplasma divulgatum</name>
    <dbReference type="NCBI Taxonomy" id="1673428"/>
    <lineage>
        <taxon>Archaea</taxon>
        <taxon>Methanobacteriati</taxon>
        <taxon>Thermoplasmatota</taxon>
        <taxon>Thermoplasmata</taxon>
        <taxon>Thermoplasmatales</taxon>
        <taxon>Cuniculiplasmataceae</taxon>
        <taxon>Cuniculiplasma</taxon>
    </lineage>
</organism>
<dbReference type="SUPFAM" id="SSF53300">
    <property type="entry name" value="vWA-like"/>
    <property type="match status" value="1"/>
</dbReference>
<keyword evidence="1" id="KW-0812">Transmembrane</keyword>
<feature type="domain" description="DUF58" evidence="2">
    <location>
        <begin position="204"/>
        <end position="346"/>
    </location>
</feature>
<gene>
    <name evidence="4" type="ORF">CPM_0748</name>
    <name evidence="3" type="ORF">CSP5_0752</name>
</gene>
<keyword evidence="5" id="KW-1185">Reference proteome</keyword>
<dbReference type="STRING" id="1673428.CPM_0748"/>
<reference evidence="5" key="3">
    <citation type="submission" date="2016-06" db="EMBL/GenBank/DDBJ databases">
        <authorList>
            <person name="Toshchakov V.S."/>
        </authorList>
    </citation>
    <scope>NUCLEOTIDE SEQUENCE [LARGE SCALE GENOMIC DNA]</scope>
    <source>
        <strain>PM4 (JCM 30641</strain>
        <strain evidence="5">\VKM B-2940)</strain>
    </source>
</reference>
<dbReference type="OrthoDB" id="3263at2157"/>
<reference evidence="3 6" key="1">
    <citation type="submission" date="2016-04" db="EMBL/GenBank/DDBJ databases">
        <authorList>
            <person name="Evans L.H."/>
            <person name="Alamgir A."/>
            <person name="Owens N."/>
            <person name="Weber N.D."/>
            <person name="Virtaneva K."/>
            <person name="Barbian K."/>
            <person name="Babar A."/>
            <person name="Rosenke K."/>
        </authorList>
    </citation>
    <scope>NUCLEOTIDE SEQUENCE [LARGE SCALE GENOMIC DNA]</scope>
    <source>
        <strain evidence="3">S5</strain>
        <strain evidence="6">S5(T) (JCM 30642 \VKM B-2941)</strain>
    </source>
</reference>
<evidence type="ECO:0000313" key="5">
    <source>
        <dbReference type="Proteomes" id="UP000187822"/>
    </source>
</evidence>
<dbReference type="EMBL" id="LT719092">
    <property type="protein sequence ID" value="SJK84596.1"/>
    <property type="molecule type" value="Genomic_DNA"/>
</dbReference>
<dbReference type="Pfam" id="PF01882">
    <property type="entry name" value="DUF58"/>
    <property type="match status" value="1"/>
</dbReference>
<evidence type="ECO:0000256" key="1">
    <source>
        <dbReference type="SAM" id="Phobius"/>
    </source>
</evidence>
<dbReference type="AlphaFoldDB" id="A0A1N5U0M8"/>
<proteinExistence type="predicted"/>
<dbReference type="Gene3D" id="3.40.50.410">
    <property type="entry name" value="von Willebrand factor, type A domain"/>
    <property type="match status" value="1"/>
</dbReference>
<name>A0A1N5U0M8_9ARCH</name>
<dbReference type="PANTHER" id="PTHR33608:SF6">
    <property type="entry name" value="BLL2464 PROTEIN"/>
    <property type="match status" value="1"/>
</dbReference>
<sequence length="440" mass="50676">MIKKRAYSILAILTIGLLESYIYNLYGYQMLTFFFLSGIFIVSADLWALNHGTFKAMNQLEVRRILEREEMKKGDMVRAELTIRNPSKRNLHFQYFDTLADVFDLKGDYTDSVYLKKGETVKKTYYLSPEAIGKYSIGPLKVICSDALGLGFIEYVADLISTARIGPSSKDTFMQRSERLSNVIFTNGLHISRKAGQGYNFFGIRSYNDSDDMRHVAWNRYNLTGNDELFVKEWEEERQIDAIILIDYSIGSNLGYGKLRMFDFMVTSAINASYTMLKNQDRVGYIIFSSDHQIYIKPSSRSESIENLQKKVAEIRPSGTFNIGAANRYIRKTVKKNAMIFMIISPYSGKNTEEVLPQDLRMEKQEYMYIINPRGFYETHDTEIIGVFGNALIINENKILDTNVKFYRKFGIVARNVIKERILVSLISDYINGRESNRGA</sequence>
<reference evidence="4" key="2">
    <citation type="submission" date="2016-06" db="EMBL/GenBank/DDBJ databases">
        <authorList>
            <person name="Olsen C.W."/>
            <person name="Carey S."/>
            <person name="Hinshaw L."/>
            <person name="Karasin A.I."/>
        </authorList>
    </citation>
    <scope>NUCLEOTIDE SEQUENCE [LARGE SCALE GENOMIC DNA]</scope>
    <source>
        <strain evidence="4">PM4</strain>
    </source>
</reference>
<feature type="transmembrane region" description="Helical" evidence="1">
    <location>
        <begin position="7"/>
        <end position="24"/>
    </location>
</feature>
<dbReference type="KEGG" id="cdiv:CPM_0748"/>
<evidence type="ECO:0000259" key="2">
    <source>
        <dbReference type="Pfam" id="PF01882"/>
    </source>
</evidence>
<accession>A0A1N5U0M8</accession>
<dbReference type="Proteomes" id="UP000187822">
    <property type="component" value="Chromosome I"/>
</dbReference>
<evidence type="ECO:0000313" key="3">
    <source>
        <dbReference type="EMBL" id="SIM53945.1"/>
    </source>
</evidence>
<evidence type="ECO:0000313" key="4">
    <source>
        <dbReference type="EMBL" id="SJK84596.1"/>
    </source>
</evidence>
<keyword evidence="1" id="KW-0472">Membrane</keyword>
<dbReference type="InterPro" id="IPR002881">
    <property type="entry name" value="DUF58"/>
</dbReference>
<dbReference type="PANTHER" id="PTHR33608">
    <property type="entry name" value="BLL2464 PROTEIN"/>
    <property type="match status" value="1"/>
</dbReference>
<dbReference type="Proteomes" id="UP000195607">
    <property type="component" value="Chromosome I"/>
</dbReference>
<dbReference type="RefSeq" id="WP_077076105.1">
    <property type="nucleotide sequence ID" value="NZ_LT671858.1"/>
</dbReference>
<dbReference type="EMBL" id="LT671858">
    <property type="protein sequence ID" value="SIM53945.1"/>
    <property type="molecule type" value="Genomic_DNA"/>
</dbReference>
<evidence type="ECO:0000313" key="6">
    <source>
        <dbReference type="Proteomes" id="UP000195607"/>
    </source>
</evidence>
<keyword evidence="1" id="KW-1133">Transmembrane helix</keyword>
<dbReference type="GeneID" id="41588028"/>
<dbReference type="InterPro" id="IPR036465">
    <property type="entry name" value="vWFA_dom_sf"/>
</dbReference>
<protein>
    <recommendedName>
        <fullName evidence="2">DUF58 domain-containing protein</fullName>
    </recommendedName>
</protein>